<keyword evidence="2" id="KW-1185">Reference proteome</keyword>
<dbReference type="PANTHER" id="PTHR33710:SF64">
    <property type="entry name" value="ENDONUCLEASE_EXONUCLEASE_PHOSPHATASE DOMAIN-CONTAINING PROTEIN"/>
    <property type="match status" value="1"/>
</dbReference>
<reference evidence="1" key="1">
    <citation type="submission" date="2023-02" db="EMBL/GenBank/DDBJ databases">
        <title>Genome of toxic invasive species Heracleum sosnowskyi carries increased number of genes despite the absence of recent whole-genome duplications.</title>
        <authorList>
            <person name="Schelkunov M."/>
            <person name="Shtratnikova V."/>
            <person name="Makarenko M."/>
            <person name="Klepikova A."/>
            <person name="Omelchenko D."/>
            <person name="Novikova G."/>
            <person name="Obukhova E."/>
            <person name="Bogdanov V."/>
            <person name="Penin A."/>
            <person name="Logacheva M."/>
        </authorList>
    </citation>
    <scope>NUCLEOTIDE SEQUENCE</scope>
    <source>
        <strain evidence="1">Hsosn_3</strain>
        <tissue evidence="1">Leaf</tissue>
    </source>
</reference>
<proteinExistence type="predicted"/>
<dbReference type="Proteomes" id="UP001237642">
    <property type="component" value="Unassembled WGS sequence"/>
</dbReference>
<sequence>MCMLLMGLRKSWLCGKILEDWLLFPIHGLPFQRERTNCSTRPREMREFNSWIEDSNLLEIPLENANFTWIGPNGKRSRLYRAFSNSEWPNLDDWNLKALSRKNSDHRGILLRAKQQNWGPKPFRVFNVWLRNSKLNKELEDHFSKSSGLPNLYLQQKLRNVKHIIKTWNLSMNGNIFQRISELEDKVAKLEEENGPRNELAILKMSMEELCLIRDSMLKQKARVEWLKEGDRNSKRIHQAIQKRRARNSIKKLLCNGRLSSDPLEIKQEAKEHFQQVFRKRKEFNIFSIKDKAPRPDGLNAGTLKALWRYLKDDMLAFVKNFMSTGEIPFVFRRCIGRAREIWRLDMGLGPLDARFQVVEEDVAEQVVEEEVEGMGEWLVQDLG</sequence>
<evidence type="ECO:0000313" key="1">
    <source>
        <dbReference type="EMBL" id="KAK1364869.1"/>
    </source>
</evidence>
<protein>
    <submittedName>
        <fullName evidence="1">Uncharacterized protein</fullName>
    </submittedName>
</protein>
<evidence type="ECO:0000313" key="2">
    <source>
        <dbReference type="Proteomes" id="UP001237642"/>
    </source>
</evidence>
<gene>
    <name evidence="1" type="ORF">POM88_040430</name>
</gene>
<name>A0AAD8HCY9_9APIA</name>
<organism evidence="1 2">
    <name type="scientific">Heracleum sosnowskyi</name>
    <dbReference type="NCBI Taxonomy" id="360622"/>
    <lineage>
        <taxon>Eukaryota</taxon>
        <taxon>Viridiplantae</taxon>
        <taxon>Streptophyta</taxon>
        <taxon>Embryophyta</taxon>
        <taxon>Tracheophyta</taxon>
        <taxon>Spermatophyta</taxon>
        <taxon>Magnoliopsida</taxon>
        <taxon>eudicotyledons</taxon>
        <taxon>Gunneridae</taxon>
        <taxon>Pentapetalae</taxon>
        <taxon>asterids</taxon>
        <taxon>campanulids</taxon>
        <taxon>Apiales</taxon>
        <taxon>Apiaceae</taxon>
        <taxon>Apioideae</taxon>
        <taxon>apioid superclade</taxon>
        <taxon>Tordylieae</taxon>
        <taxon>Tordyliinae</taxon>
        <taxon>Heracleum</taxon>
    </lineage>
</organism>
<dbReference type="PANTHER" id="PTHR33710">
    <property type="entry name" value="BNAC02G09200D PROTEIN"/>
    <property type="match status" value="1"/>
</dbReference>
<accession>A0AAD8HCY9</accession>
<reference evidence="1" key="2">
    <citation type="submission" date="2023-05" db="EMBL/GenBank/DDBJ databases">
        <authorList>
            <person name="Schelkunov M.I."/>
        </authorList>
    </citation>
    <scope>NUCLEOTIDE SEQUENCE</scope>
    <source>
        <strain evidence="1">Hsosn_3</strain>
        <tissue evidence="1">Leaf</tissue>
    </source>
</reference>
<comment type="caution">
    <text evidence="1">The sequence shown here is derived from an EMBL/GenBank/DDBJ whole genome shotgun (WGS) entry which is preliminary data.</text>
</comment>
<dbReference type="EMBL" id="JAUIZM010000009">
    <property type="protein sequence ID" value="KAK1364869.1"/>
    <property type="molecule type" value="Genomic_DNA"/>
</dbReference>
<dbReference type="AlphaFoldDB" id="A0AAD8HCY9"/>